<dbReference type="SUPFAM" id="SSF56601">
    <property type="entry name" value="beta-lactamase/transpeptidase-like"/>
    <property type="match status" value="1"/>
</dbReference>
<accession>A0A7K3LRC3</accession>
<comment type="caution">
    <text evidence="18">The sequence shown here is derived from an EMBL/GenBank/DDBJ whole genome shotgun (WGS) entry which is preliminary data.</text>
</comment>
<keyword evidence="10" id="KW-0511">Multifunctional enzyme</keyword>
<evidence type="ECO:0000259" key="17">
    <source>
        <dbReference type="Pfam" id="PF00912"/>
    </source>
</evidence>
<keyword evidence="8" id="KW-0133">Cell shape</keyword>
<evidence type="ECO:0000256" key="9">
    <source>
        <dbReference type="ARBA" id="ARBA00022984"/>
    </source>
</evidence>
<dbReference type="GO" id="GO:0009252">
    <property type="term" value="P:peptidoglycan biosynthetic process"/>
    <property type="evidence" value="ECO:0007669"/>
    <property type="project" value="UniProtKB-KW"/>
</dbReference>
<proteinExistence type="inferred from homology"/>
<feature type="region of interest" description="Disordered" evidence="14">
    <location>
        <begin position="653"/>
        <end position="780"/>
    </location>
</feature>
<dbReference type="GO" id="GO:0008360">
    <property type="term" value="P:regulation of cell shape"/>
    <property type="evidence" value="ECO:0007669"/>
    <property type="project" value="UniProtKB-KW"/>
</dbReference>
<dbReference type="GO" id="GO:0071555">
    <property type="term" value="P:cell wall organization"/>
    <property type="evidence" value="ECO:0007669"/>
    <property type="project" value="UniProtKB-KW"/>
</dbReference>
<evidence type="ECO:0000256" key="11">
    <source>
        <dbReference type="ARBA" id="ARBA00023316"/>
    </source>
</evidence>
<keyword evidence="4" id="KW-0645">Protease</keyword>
<comment type="similarity">
    <text evidence="1">In the C-terminal section; belongs to the transpeptidase family.</text>
</comment>
<dbReference type="Pfam" id="PF00905">
    <property type="entry name" value="Transpeptidase"/>
    <property type="match status" value="1"/>
</dbReference>
<keyword evidence="9" id="KW-0573">Peptidoglycan synthesis</keyword>
<evidence type="ECO:0000256" key="13">
    <source>
        <dbReference type="ARBA" id="ARBA00049902"/>
    </source>
</evidence>
<name>A0A7K3LRC3_9ACTN</name>
<dbReference type="PANTHER" id="PTHR32282">
    <property type="entry name" value="BINDING PROTEIN TRANSPEPTIDASE, PUTATIVE-RELATED"/>
    <property type="match status" value="1"/>
</dbReference>
<keyword evidence="15" id="KW-0472">Membrane</keyword>
<evidence type="ECO:0000256" key="2">
    <source>
        <dbReference type="ARBA" id="ARBA00007739"/>
    </source>
</evidence>
<evidence type="ECO:0000256" key="1">
    <source>
        <dbReference type="ARBA" id="ARBA00007090"/>
    </source>
</evidence>
<dbReference type="InterPro" id="IPR001264">
    <property type="entry name" value="Glyco_trans_51"/>
</dbReference>
<feature type="region of interest" description="Disordered" evidence="14">
    <location>
        <begin position="1"/>
        <end position="21"/>
    </location>
</feature>
<feature type="domain" description="Penicillin-binding protein transpeptidase" evidence="16">
    <location>
        <begin position="357"/>
        <end position="617"/>
    </location>
</feature>
<dbReference type="InterPro" id="IPR050396">
    <property type="entry name" value="Glycosyltr_51/Transpeptidase"/>
</dbReference>
<dbReference type="SUPFAM" id="SSF53955">
    <property type="entry name" value="Lysozyme-like"/>
    <property type="match status" value="1"/>
</dbReference>
<reference evidence="18 19" key="1">
    <citation type="submission" date="2020-01" db="EMBL/GenBank/DDBJ databases">
        <title>Investigation of new actinobacteria for the biodesulphurisation of diesel fuel.</title>
        <authorList>
            <person name="Athi Narayanan S.M."/>
        </authorList>
    </citation>
    <scope>NUCLEOTIDE SEQUENCE [LARGE SCALE GENOMIC DNA]</scope>
    <source>
        <strain evidence="18 19">213E</strain>
    </source>
</reference>
<dbReference type="InterPro" id="IPR036950">
    <property type="entry name" value="PBP_transglycosylase"/>
</dbReference>
<feature type="domain" description="Glycosyl transferase family 51" evidence="17">
    <location>
        <begin position="79"/>
        <end position="255"/>
    </location>
</feature>
<keyword evidence="19" id="KW-1185">Reference proteome</keyword>
<feature type="compositionally biased region" description="Gly residues" evidence="14">
    <location>
        <begin position="721"/>
        <end position="780"/>
    </location>
</feature>
<comment type="similarity">
    <text evidence="2">In the N-terminal section; belongs to the glycosyltransferase 51 family.</text>
</comment>
<evidence type="ECO:0000256" key="15">
    <source>
        <dbReference type="SAM" id="Phobius"/>
    </source>
</evidence>
<evidence type="ECO:0000256" key="14">
    <source>
        <dbReference type="SAM" id="MobiDB-lite"/>
    </source>
</evidence>
<dbReference type="InterPro" id="IPR012338">
    <property type="entry name" value="Beta-lactam/transpept-like"/>
</dbReference>
<evidence type="ECO:0000256" key="12">
    <source>
        <dbReference type="ARBA" id="ARBA00034000"/>
    </source>
</evidence>
<dbReference type="Proteomes" id="UP000466307">
    <property type="component" value="Unassembled WGS sequence"/>
</dbReference>
<sequence length="780" mass="80976">MSDERRTSSSRAGSGSDTGDSKRSRQRIIAWLVGAFGLIVPAVVLIGVIAFVIAYETATVPKPGDIKQNQIATIVDSTGKTIAKIVPPEGNRTDVKIADIPTSLQNAVIAAEDREFRTNDGFSVRGLSRAVWGRVTNNDLAGGGSTITQQYVKNALVGDEHSYERKLRELVIATKMSEQWSKDDILEAYLNTIYFGRGAYGVAAASQAYFRKPVQKLTPAESAVLAATIRSPSYYDPAVNEEAAVARWHYVLNGMVATGALTSAEAQEMKYPKVYPAPATGGETVGPNGLIKRQVLAELAELNISEQQVQTEGLKITTSIDPQVQNAVVQAACRKNDVYPCENGVLNGEPKQLRDAVVSINPKTGGVAGYYGGDDAQGWDYAQAGLQTGSSFKVFALVAALEQGIPLSKVYSSAPYSIPNTDITVENSDGESCGSCNLATAMKMSLNTVYYRLMMDLDNKAEDVAAAAHKAGVAESFGSVEHTLQNDNGAVEGGVVLGQYPSRVIDMASAYATLAASGIYREPYFVQKVETSSGEVLFDRQPNPGKRVFPAKVADNVTAALEPIAAYSNGNSLYDSSLGSRPSAAKTGTAQLGDTGQNKDAWMVGYTPQLATAVWVGTDKGTALTNYGGSSIYGSGLPAQIWKRAMDNALDGDPIEQFPEPEAVGGQAGVPYEPPPTTYQPTNPSTRTRPQIPSIPGTGADGNLTVAPGITIPIPGAAQPGDGGTGNGNGGTGNGGTGNGGTGNGGTGDSGTGGTGDTGDTGTGGGTGDGEGVVPGVPGG</sequence>
<dbReference type="InterPro" id="IPR001460">
    <property type="entry name" value="PCN-bd_Tpept"/>
</dbReference>
<evidence type="ECO:0000256" key="8">
    <source>
        <dbReference type="ARBA" id="ARBA00022960"/>
    </source>
</evidence>
<evidence type="ECO:0000256" key="7">
    <source>
        <dbReference type="ARBA" id="ARBA00022801"/>
    </source>
</evidence>
<feature type="compositionally biased region" description="Low complexity" evidence="14">
    <location>
        <begin position="9"/>
        <end position="18"/>
    </location>
</feature>
<keyword evidence="6" id="KW-0808">Transferase</keyword>
<evidence type="ECO:0000256" key="10">
    <source>
        <dbReference type="ARBA" id="ARBA00023268"/>
    </source>
</evidence>
<keyword evidence="7" id="KW-0378">Hydrolase</keyword>
<keyword evidence="15" id="KW-1133">Transmembrane helix</keyword>
<evidence type="ECO:0000256" key="4">
    <source>
        <dbReference type="ARBA" id="ARBA00022670"/>
    </source>
</evidence>
<evidence type="ECO:0000256" key="5">
    <source>
        <dbReference type="ARBA" id="ARBA00022676"/>
    </source>
</evidence>
<comment type="catalytic activity">
    <reaction evidence="12">
        <text>Preferential cleavage: (Ac)2-L-Lys-D-Ala-|-D-Ala. Also transpeptidation of peptidyl-alanyl moieties that are N-acyl substituents of D-alanine.</text>
        <dbReference type="EC" id="3.4.16.4"/>
    </reaction>
</comment>
<evidence type="ECO:0000256" key="3">
    <source>
        <dbReference type="ARBA" id="ARBA00022645"/>
    </source>
</evidence>
<evidence type="ECO:0000259" key="16">
    <source>
        <dbReference type="Pfam" id="PF00905"/>
    </source>
</evidence>
<dbReference type="AlphaFoldDB" id="A0A7K3LRC3"/>
<dbReference type="Gene3D" id="1.10.3810.10">
    <property type="entry name" value="Biosynthetic peptidoglycan transglycosylase-like"/>
    <property type="match status" value="1"/>
</dbReference>
<dbReference type="InterPro" id="IPR023346">
    <property type="entry name" value="Lysozyme-like_dom_sf"/>
</dbReference>
<keyword evidence="11" id="KW-0961">Cell wall biogenesis/degradation</keyword>
<keyword evidence="5" id="KW-0328">Glycosyltransferase</keyword>
<dbReference type="GO" id="GO:0009002">
    <property type="term" value="F:serine-type D-Ala-D-Ala carboxypeptidase activity"/>
    <property type="evidence" value="ECO:0007669"/>
    <property type="project" value="UniProtKB-EC"/>
</dbReference>
<evidence type="ECO:0000313" key="18">
    <source>
        <dbReference type="EMBL" id="NDK90750.1"/>
    </source>
</evidence>
<dbReference type="GO" id="GO:0008658">
    <property type="term" value="F:penicillin binding"/>
    <property type="evidence" value="ECO:0007669"/>
    <property type="project" value="InterPro"/>
</dbReference>
<dbReference type="PANTHER" id="PTHR32282:SF34">
    <property type="entry name" value="PENICILLIN-BINDING PROTEIN 1A"/>
    <property type="match status" value="1"/>
</dbReference>
<evidence type="ECO:0000313" key="19">
    <source>
        <dbReference type="Proteomes" id="UP000466307"/>
    </source>
</evidence>
<dbReference type="RefSeq" id="WP_059039805.1">
    <property type="nucleotide sequence ID" value="NZ_JAADZU010000046.1"/>
</dbReference>
<dbReference type="Gene3D" id="3.40.710.10">
    <property type="entry name" value="DD-peptidase/beta-lactamase superfamily"/>
    <property type="match status" value="1"/>
</dbReference>
<dbReference type="Pfam" id="PF00912">
    <property type="entry name" value="Transgly"/>
    <property type="match status" value="1"/>
</dbReference>
<dbReference type="EMBL" id="JAADZU010000046">
    <property type="protein sequence ID" value="NDK90750.1"/>
    <property type="molecule type" value="Genomic_DNA"/>
</dbReference>
<gene>
    <name evidence="18" type="ORF">GYA93_14335</name>
</gene>
<dbReference type="GO" id="GO:0006508">
    <property type="term" value="P:proteolysis"/>
    <property type="evidence" value="ECO:0007669"/>
    <property type="project" value="UniProtKB-KW"/>
</dbReference>
<keyword evidence="3" id="KW-0121">Carboxypeptidase</keyword>
<dbReference type="GO" id="GO:0030288">
    <property type="term" value="C:outer membrane-bounded periplasmic space"/>
    <property type="evidence" value="ECO:0007669"/>
    <property type="project" value="TreeGrafter"/>
</dbReference>
<dbReference type="FunFam" id="1.10.3810.10:FF:000001">
    <property type="entry name" value="Penicillin-binding protein 1A"/>
    <property type="match status" value="1"/>
</dbReference>
<organism evidence="18 19">
    <name type="scientific">Gordonia desulfuricans</name>
    <dbReference type="NCBI Taxonomy" id="89051"/>
    <lineage>
        <taxon>Bacteria</taxon>
        <taxon>Bacillati</taxon>
        <taxon>Actinomycetota</taxon>
        <taxon>Actinomycetes</taxon>
        <taxon>Mycobacteriales</taxon>
        <taxon>Gordoniaceae</taxon>
        <taxon>Gordonia</taxon>
    </lineage>
</organism>
<dbReference type="GO" id="GO:0008955">
    <property type="term" value="F:peptidoglycan glycosyltransferase activity"/>
    <property type="evidence" value="ECO:0007669"/>
    <property type="project" value="UniProtKB-EC"/>
</dbReference>
<protein>
    <submittedName>
        <fullName evidence="18">Penicillin-binding protein</fullName>
    </submittedName>
</protein>
<comment type="catalytic activity">
    <reaction evidence="13">
        <text>[GlcNAc-(1-&gt;4)-Mur2Ac(oyl-L-Ala-gamma-D-Glu-L-Lys-D-Ala-D-Ala)](n)-di-trans,octa-cis-undecaprenyl diphosphate + beta-D-GlcNAc-(1-&gt;4)-Mur2Ac(oyl-L-Ala-gamma-D-Glu-L-Lys-D-Ala-D-Ala)-di-trans,octa-cis-undecaprenyl diphosphate = [GlcNAc-(1-&gt;4)-Mur2Ac(oyl-L-Ala-gamma-D-Glu-L-Lys-D-Ala-D-Ala)](n+1)-di-trans,octa-cis-undecaprenyl diphosphate + di-trans,octa-cis-undecaprenyl diphosphate + H(+)</text>
        <dbReference type="Rhea" id="RHEA:23708"/>
        <dbReference type="Rhea" id="RHEA-COMP:9602"/>
        <dbReference type="Rhea" id="RHEA-COMP:9603"/>
        <dbReference type="ChEBI" id="CHEBI:15378"/>
        <dbReference type="ChEBI" id="CHEBI:58405"/>
        <dbReference type="ChEBI" id="CHEBI:60033"/>
        <dbReference type="ChEBI" id="CHEBI:78435"/>
        <dbReference type="EC" id="2.4.99.28"/>
    </reaction>
</comment>
<evidence type="ECO:0000256" key="6">
    <source>
        <dbReference type="ARBA" id="ARBA00022679"/>
    </source>
</evidence>
<keyword evidence="15" id="KW-0812">Transmembrane</keyword>
<feature type="region of interest" description="Disordered" evidence="14">
    <location>
        <begin position="578"/>
        <end position="597"/>
    </location>
</feature>
<feature type="transmembrane region" description="Helical" evidence="15">
    <location>
        <begin position="28"/>
        <end position="55"/>
    </location>
</feature>